<evidence type="ECO:0000256" key="1">
    <source>
        <dbReference type="ARBA" id="ARBA00006885"/>
    </source>
</evidence>
<dbReference type="GO" id="GO:0045333">
    <property type="term" value="P:cellular respiration"/>
    <property type="evidence" value="ECO:0007669"/>
    <property type="project" value="InterPro"/>
</dbReference>
<name>A0A4Z0Z9Q2_9PEZI</name>
<gene>
    <name evidence="5" type="ORF">E0Z10_g2581</name>
</gene>
<evidence type="ECO:0000256" key="3">
    <source>
        <dbReference type="ARBA" id="ARBA00024947"/>
    </source>
</evidence>
<dbReference type="InterPro" id="IPR023393">
    <property type="entry name" value="START-like_dom_sf"/>
</dbReference>
<keyword evidence="6" id="KW-1185">Reference proteome</keyword>
<reference evidence="5 6" key="1">
    <citation type="submission" date="2019-03" db="EMBL/GenBank/DDBJ databases">
        <title>Draft genome sequence of Xylaria hypoxylon DSM 108379, a ubiquitous saprotrophic-parasitic fungi on hardwood.</title>
        <authorList>
            <person name="Buettner E."/>
            <person name="Leonhardt S."/>
            <person name="Gebauer A.M."/>
            <person name="Liers C."/>
            <person name="Hofrichter M."/>
            <person name="Kellner H."/>
        </authorList>
    </citation>
    <scope>NUCLEOTIDE SEQUENCE [LARGE SCALE GENOMIC DNA]</scope>
    <source>
        <strain evidence="5 6">DSM 108379</strain>
    </source>
</reference>
<dbReference type="InterPro" id="IPR005031">
    <property type="entry name" value="COQ10_START"/>
</dbReference>
<dbReference type="Proteomes" id="UP000297716">
    <property type="component" value="Unassembled WGS sequence"/>
</dbReference>
<proteinExistence type="inferred from homology"/>
<dbReference type="GO" id="GO:0048039">
    <property type="term" value="F:ubiquinone binding"/>
    <property type="evidence" value="ECO:0007669"/>
    <property type="project" value="InterPro"/>
</dbReference>
<protein>
    <recommendedName>
        <fullName evidence="4">Coenzyme Q-binding protein COQ10 START domain-containing protein</fullName>
    </recommendedName>
</protein>
<dbReference type="OrthoDB" id="292693at2759"/>
<comment type="caution">
    <text evidence="5">The sequence shown here is derived from an EMBL/GenBank/DDBJ whole genome shotgun (WGS) entry which is preliminary data.</text>
</comment>
<comment type="similarity">
    <text evidence="1">Belongs to the COQ10 family.</text>
</comment>
<dbReference type="Pfam" id="PF03364">
    <property type="entry name" value="Polyketide_cyc"/>
    <property type="match status" value="1"/>
</dbReference>
<dbReference type="GO" id="GO:0005739">
    <property type="term" value="C:mitochondrion"/>
    <property type="evidence" value="ECO:0007669"/>
    <property type="project" value="TreeGrafter"/>
</dbReference>
<dbReference type="CDD" id="cd07813">
    <property type="entry name" value="COQ10p_like"/>
    <property type="match status" value="1"/>
</dbReference>
<comment type="function">
    <text evidence="3">Required for the function of coenzyme Q in the respiratory chain. May serve as a chaperone or may be involved in the transport of Q6 from its site of synthesis to the catalytic sites of the respiratory complexes.</text>
</comment>
<dbReference type="PANTHER" id="PTHR12901">
    <property type="entry name" value="SPERM PROTEIN HOMOLOG"/>
    <property type="match status" value="1"/>
</dbReference>
<dbReference type="PANTHER" id="PTHR12901:SF10">
    <property type="entry name" value="COENZYME Q-BINDING PROTEIN COQ10, MITOCHONDRIAL"/>
    <property type="match status" value="1"/>
</dbReference>
<feature type="domain" description="Coenzyme Q-binding protein COQ10 START" evidence="4">
    <location>
        <begin position="52"/>
        <end position="120"/>
    </location>
</feature>
<sequence>MPPTRLIPPRPLLLPCQFPPSPVRQQRRNFLSSIFSSSPIPPQTLTASRRLPYNSATLYSLIADIDSYSAFLPYCSYSRVTSWTAQKDPQFGHRWPTRADLTAGWGGLEQTYTSRVFCVPGSIVEALSGHGARSGIAPDILARYGLKDEPSYVPPSTVGSGVSGEEGVFKTLVTRWTVTPIERATPNGRGEEAGLGAGRQPECSDVNLNIRFQFANPLYGAVSSAVADKVAPIMIDAFIERAKKVLG</sequence>
<dbReference type="InterPro" id="IPR044996">
    <property type="entry name" value="COQ10-like"/>
</dbReference>
<dbReference type="EMBL" id="SKBN01000032">
    <property type="protein sequence ID" value="TGJ86166.1"/>
    <property type="molecule type" value="Genomic_DNA"/>
</dbReference>
<dbReference type="STRING" id="37992.A0A4Z0Z9Q2"/>
<accession>A0A4Z0Z9Q2</accession>
<evidence type="ECO:0000256" key="2">
    <source>
        <dbReference type="ARBA" id="ARBA00011814"/>
    </source>
</evidence>
<dbReference type="AlphaFoldDB" id="A0A4Z0Z9Q2"/>
<evidence type="ECO:0000313" key="5">
    <source>
        <dbReference type="EMBL" id="TGJ86166.1"/>
    </source>
</evidence>
<dbReference type="SUPFAM" id="SSF55961">
    <property type="entry name" value="Bet v1-like"/>
    <property type="match status" value="1"/>
</dbReference>
<comment type="subunit">
    <text evidence="2">Interacts with coenzyme Q.</text>
</comment>
<organism evidence="5 6">
    <name type="scientific">Xylaria hypoxylon</name>
    <dbReference type="NCBI Taxonomy" id="37992"/>
    <lineage>
        <taxon>Eukaryota</taxon>
        <taxon>Fungi</taxon>
        <taxon>Dikarya</taxon>
        <taxon>Ascomycota</taxon>
        <taxon>Pezizomycotina</taxon>
        <taxon>Sordariomycetes</taxon>
        <taxon>Xylariomycetidae</taxon>
        <taxon>Xylariales</taxon>
        <taxon>Xylariaceae</taxon>
        <taxon>Xylaria</taxon>
    </lineage>
</organism>
<evidence type="ECO:0000259" key="4">
    <source>
        <dbReference type="Pfam" id="PF03364"/>
    </source>
</evidence>
<evidence type="ECO:0000313" key="6">
    <source>
        <dbReference type="Proteomes" id="UP000297716"/>
    </source>
</evidence>
<dbReference type="Gene3D" id="3.30.530.20">
    <property type="match status" value="1"/>
</dbReference>